<proteinExistence type="predicted"/>
<reference evidence="1" key="1">
    <citation type="submission" date="2015-06" db="UniProtKB">
        <authorList>
            <consortium name="EnsemblPlants"/>
        </authorList>
    </citation>
    <scope>IDENTIFICATION</scope>
</reference>
<name>M8AR08_AEGTA</name>
<evidence type="ECO:0000313" key="1">
    <source>
        <dbReference type="EnsemblPlants" id="EMT03834"/>
    </source>
</evidence>
<sequence length="221" mass="24575">MDVCLASGSTEYLLSPKVIYKATAWIRMWSLFIHVDFRELMVIGCYRWETVARAIFSRFAWQANNRLEFEGNMGEKCRPEKHVWAAIYVAPCHAWRLPELLLTEAENQGLLRRRCTGQQWTLQVLDSSAMSFNPYSCAAATVTATRLWEPGDSNSFSAHSTAAHSGAWEPAGDSNSFSLYSLLPPVRVPVSTPCYSIPIPCVASVRDVGADTTPQDTAACC</sequence>
<protein>
    <submittedName>
        <fullName evidence="1">Uncharacterized protein</fullName>
    </submittedName>
</protein>
<dbReference type="EnsemblPlants" id="EMT03834">
    <property type="protein sequence ID" value="EMT03834"/>
    <property type="gene ID" value="F775_24731"/>
</dbReference>
<dbReference type="AlphaFoldDB" id="M8AR08"/>
<organism evidence="1">
    <name type="scientific">Aegilops tauschii</name>
    <name type="common">Tausch's goatgrass</name>
    <name type="synonym">Aegilops squarrosa</name>
    <dbReference type="NCBI Taxonomy" id="37682"/>
    <lineage>
        <taxon>Eukaryota</taxon>
        <taxon>Viridiplantae</taxon>
        <taxon>Streptophyta</taxon>
        <taxon>Embryophyta</taxon>
        <taxon>Tracheophyta</taxon>
        <taxon>Spermatophyta</taxon>
        <taxon>Magnoliopsida</taxon>
        <taxon>Liliopsida</taxon>
        <taxon>Poales</taxon>
        <taxon>Poaceae</taxon>
        <taxon>BOP clade</taxon>
        <taxon>Pooideae</taxon>
        <taxon>Triticodae</taxon>
        <taxon>Triticeae</taxon>
        <taxon>Triticinae</taxon>
        <taxon>Aegilops</taxon>
    </lineage>
</organism>
<accession>M8AR08</accession>